<evidence type="ECO:0000256" key="1">
    <source>
        <dbReference type="SAM" id="MobiDB-lite"/>
    </source>
</evidence>
<comment type="caution">
    <text evidence="2">The sequence shown here is derived from an EMBL/GenBank/DDBJ whole genome shotgun (WGS) entry which is preliminary data.</text>
</comment>
<dbReference type="EMBL" id="JABWDY010014533">
    <property type="protein sequence ID" value="KAF5197577.1"/>
    <property type="molecule type" value="Genomic_DNA"/>
</dbReference>
<organism evidence="2 3">
    <name type="scientific">Thalictrum thalictroides</name>
    <name type="common">Rue-anemone</name>
    <name type="synonym">Anemone thalictroides</name>
    <dbReference type="NCBI Taxonomy" id="46969"/>
    <lineage>
        <taxon>Eukaryota</taxon>
        <taxon>Viridiplantae</taxon>
        <taxon>Streptophyta</taxon>
        <taxon>Embryophyta</taxon>
        <taxon>Tracheophyta</taxon>
        <taxon>Spermatophyta</taxon>
        <taxon>Magnoliopsida</taxon>
        <taxon>Ranunculales</taxon>
        <taxon>Ranunculaceae</taxon>
        <taxon>Thalictroideae</taxon>
        <taxon>Thalictrum</taxon>
    </lineage>
</organism>
<name>A0A7J6WKX9_THATH</name>
<feature type="region of interest" description="Disordered" evidence="1">
    <location>
        <begin position="17"/>
        <end position="77"/>
    </location>
</feature>
<proteinExistence type="predicted"/>
<evidence type="ECO:0000313" key="2">
    <source>
        <dbReference type="EMBL" id="KAF5197577.1"/>
    </source>
</evidence>
<keyword evidence="3" id="KW-1185">Reference proteome</keyword>
<gene>
    <name evidence="2" type="ORF">FRX31_012836</name>
</gene>
<reference evidence="2 3" key="1">
    <citation type="submission" date="2020-06" db="EMBL/GenBank/DDBJ databases">
        <title>Transcriptomic and genomic resources for Thalictrum thalictroides and T. hernandezii: Facilitating candidate gene discovery in an emerging model plant lineage.</title>
        <authorList>
            <person name="Arias T."/>
            <person name="Riano-Pachon D.M."/>
            <person name="Di Stilio V.S."/>
        </authorList>
    </citation>
    <scope>NUCLEOTIDE SEQUENCE [LARGE SCALE GENOMIC DNA]</scope>
    <source>
        <strain evidence="3">cv. WT478/WT964</strain>
        <tissue evidence="2">Leaves</tissue>
    </source>
</reference>
<sequence length="148" mass="16478">MGLMGMIYDRRMEEQCCQHQKKSGGKSNAVNTKKPRSYGEVTVQHTKIKEAKEGDGTSSSKKGGKGSTKSKGGGNTFGKMPWWLGEPGSSMYDEYVRFCVFSILVNVFSENWNLDYDIMLQFMNLNVCCSLLNVILLCELYATDVGST</sequence>
<dbReference type="AlphaFoldDB" id="A0A7J6WKX9"/>
<protein>
    <submittedName>
        <fullName evidence="2">Uncharacterized protein</fullName>
    </submittedName>
</protein>
<accession>A0A7J6WKX9</accession>
<dbReference type="Proteomes" id="UP000554482">
    <property type="component" value="Unassembled WGS sequence"/>
</dbReference>
<evidence type="ECO:0000313" key="3">
    <source>
        <dbReference type="Proteomes" id="UP000554482"/>
    </source>
</evidence>